<organism evidence="3 4">
    <name type="scientific">Actinobacillus porcitonsillarum</name>
    <dbReference type="NCBI Taxonomy" id="189834"/>
    <lineage>
        <taxon>Bacteria</taxon>
        <taxon>Pseudomonadati</taxon>
        <taxon>Pseudomonadota</taxon>
        <taxon>Gammaproteobacteria</taxon>
        <taxon>Pasteurellales</taxon>
        <taxon>Pasteurellaceae</taxon>
        <taxon>Actinobacillus</taxon>
    </lineage>
</organism>
<protein>
    <recommendedName>
        <fullName evidence="5">Lipoprotein</fullName>
    </recommendedName>
</protein>
<keyword evidence="1" id="KW-0175">Coiled coil</keyword>
<evidence type="ECO:0000313" key="3">
    <source>
        <dbReference type="EMBL" id="AWI50983.1"/>
    </source>
</evidence>
<feature type="compositionally biased region" description="Basic and acidic residues" evidence="2">
    <location>
        <begin position="98"/>
        <end position="130"/>
    </location>
</feature>
<accession>A0A2U8FJ47</accession>
<name>A0A2U8FJ47_9PAST</name>
<evidence type="ECO:0008006" key="5">
    <source>
        <dbReference type="Google" id="ProtNLM"/>
    </source>
</evidence>
<feature type="coiled-coil region" evidence="1">
    <location>
        <begin position="27"/>
        <end position="61"/>
    </location>
</feature>
<dbReference type="Proteomes" id="UP000244920">
    <property type="component" value="Chromosome"/>
</dbReference>
<evidence type="ECO:0000256" key="2">
    <source>
        <dbReference type="SAM" id="MobiDB-lite"/>
    </source>
</evidence>
<evidence type="ECO:0000256" key="1">
    <source>
        <dbReference type="SAM" id="Coils"/>
    </source>
</evidence>
<keyword evidence="4" id="KW-1185">Reference proteome</keyword>
<gene>
    <name evidence="3" type="ORF">DDU33_05580</name>
</gene>
<dbReference type="KEGG" id="apor:DDU33_05580"/>
<feature type="region of interest" description="Disordered" evidence="2">
    <location>
        <begin position="98"/>
        <end position="176"/>
    </location>
</feature>
<dbReference type="AlphaFoldDB" id="A0A2U8FJ47"/>
<proteinExistence type="predicted"/>
<sequence length="284" mass="31973">MNKILAFCGLSFIFFISSCDRSIESRLSEQEINTNRADNEVEKAEEKMITTEKSSQSIENNKVGNHSLVPNEAKVTPESKSNIEMVLPEKTKIVSNKMEETKTEKDHSVLTSEESRSTIKSISKQDKIEALPKGTKNPRIETSLAKAEENKKGQAKRSAPIEVKKQPQTTKVDKQSKIEATTVATKENNQVVKQNKTDTTIKEDKSALKNQISKVNKKIPENDGTYEDGKLVSNFSEEELRLGAQKPLSKEEIKYFKLQCRYALMSEQDIIENGCQSKKVAISR</sequence>
<reference evidence="4" key="1">
    <citation type="submission" date="2018-05" db="EMBL/GenBank/DDBJ databases">
        <title>Complete genome sequence of Actinobacillus porcitonsillarum reference strain 9953L55 (CCUG 46996).</title>
        <authorList>
            <person name="Dona V."/>
            <person name="Perreten V."/>
        </authorList>
    </citation>
    <scope>NUCLEOTIDE SEQUENCE [LARGE SCALE GENOMIC DNA]</scope>
    <source>
        <strain evidence="4">9953L55</strain>
    </source>
</reference>
<dbReference type="RefSeq" id="WP_108923640.1">
    <property type="nucleotide sequence ID" value="NZ_CP029206.1"/>
</dbReference>
<evidence type="ECO:0000313" key="4">
    <source>
        <dbReference type="Proteomes" id="UP000244920"/>
    </source>
</evidence>
<dbReference type="PROSITE" id="PS51257">
    <property type="entry name" value="PROKAR_LIPOPROTEIN"/>
    <property type="match status" value="1"/>
</dbReference>
<dbReference type="EMBL" id="CP029206">
    <property type="protein sequence ID" value="AWI50983.1"/>
    <property type="molecule type" value="Genomic_DNA"/>
</dbReference>